<feature type="compositionally biased region" description="Low complexity" evidence="2">
    <location>
        <begin position="444"/>
        <end position="457"/>
    </location>
</feature>
<dbReference type="Proteomes" id="UP000228934">
    <property type="component" value="Unassembled WGS sequence"/>
</dbReference>
<dbReference type="SUPFAM" id="SSF50156">
    <property type="entry name" value="PDZ domain-like"/>
    <property type="match status" value="1"/>
</dbReference>
<keyword evidence="1" id="KW-0175">Coiled coil</keyword>
<evidence type="ECO:0000256" key="2">
    <source>
        <dbReference type="SAM" id="MobiDB-lite"/>
    </source>
</evidence>
<protein>
    <recommendedName>
        <fullName evidence="3">PDZ domain-containing protein</fullName>
    </recommendedName>
</protein>
<sequence>MVYVQEDGRLRPGDQLLSVNKDSLIGVTNEEAKRILNRSRLRQDSCIDVSFIPNALRMLGGSSSAPLQHRMLGNGLPSCRLKVHVRSPECRLENNVPSPSPDICPPELTISVPVSSPIHRPSSLKQKVLLDPHVRIKEEKLELFLQFLGLDVPEEKRREIHRGLITDCQGTVAYRDLLQVLRDCLQDELEEASLDASCLLFTHCEVANLLDTSAFHSLVTKEEDIPRFSDNLELEQLQDDVSELRQEVRRLKALLVEVETSKKVTEEELVRMNQKVLGLLSENRCLHNKLEVADVAQHQAHSAEHDYEEVIHLLETEITELKKQLSGKKTMTLEVNEGLDLNRRLSLSDCQLRKSEISRKHLEVSNKKLLNFVQKIQTLLTSVQLHDEKRCEEVETSYDGNALNACLPSAQLLVTEVSDILESCNACPLSCADPQMNRRRSHESGASSSSWQSPTRSTRTHSLSCSEEVLYLTKGSKDKPK</sequence>
<dbReference type="OrthoDB" id="6022242at2759"/>
<dbReference type="AlphaFoldDB" id="A0A2G9SFE5"/>
<dbReference type="InterPro" id="IPR001478">
    <property type="entry name" value="PDZ"/>
</dbReference>
<dbReference type="PANTHER" id="PTHR19964:SF35">
    <property type="entry name" value="PDZ DOMAIN-CONTAINING PROTEIN"/>
    <property type="match status" value="1"/>
</dbReference>
<dbReference type="InterPro" id="IPR036034">
    <property type="entry name" value="PDZ_sf"/>
</dbReference>
<reference evidence="5" key="1">
    <citation type="journal article" date="2017" name="Nat. Commun.">
        <title>The North American bullfrog draft genome provides insight into hormonal regulation of long noncoding RNA.</title>
        <authorList>
            <person name="Hammond S.A."/>
            <person name="Warren R.L."/>
            <person name="Vandervalk B.P."/>
            <person name="Kucuk E."/>
            <person name="Khan H."/>
            <person name="Gibb E.A."/>
            <person name="Pandoh P."/>
            <person name="Kirk H."/>
            <person name="Zhao Y."/>
            <person name="Jones M."/>
            <person name="Mungall A.J."/>
            <person name="Coope R."/>
            <person name="Pleasance S."/>
            <person name="Moore R.A."/>
            <person name="Holt R.A."/>
            <person name="Round J.M."/>
            <person name="Ohora S."/>
            <person name="Walle B.V."/>
            <person name="Veldhoen N."/>
            <person name="Helbing C.C."/>
            <person name="Birol I."/>
        </authorList>
    </citation>
    <scope>NUCLEOTIDE SEQUENCE [LARGE SCALE GENOMIC DNA]</scope>
</reference>
<evidence type="ECO:0000259" key="3">
    <source>
        <dbReference type="PROSITE" id="PS50106"/>
    </source>
</evidence>
<dbReference type="EMBL" id="KV924320">
    <property type="protein sequence ID" value="PIO38805.1"/>
    <property type="molecule type" value="Genomic_DNA"/>
</dbReference>
<dbReference type="PANTHER" id="PTHR19964">
    <property type="entry name" value="MULTIPLE PDZ DOMAIN PROTEIN"/>
    <property type="match status" value="1"/>
</dbReference>
<feature type="region of interest" description="Disordered" evidence="2">
    <location>
        <begin position="435"/>
        <end position="464"/>
    </location>
</feature>
<evidence type="ECO:0000313" key="4">
    <source>
        <dbReference type="EMBL" id="PIO38805.1"/>
    </source>
</evidence>
<accession>A0A2G9SFE5</accession>
<dbReference type="Gene3D" id="2.30.42.10">
    <property type="match status" value="1"/>
</dbReference>
<feature type="coiled-coil region" evidence="1">
    <location>
        <begin position="227"/>
        <end position="275"/>
    </location>
</feature>
<evidence type="ECO:0000313" key="5">
    <source>
        <dbReference type="Proteomes" id="UP000228934"/>
    </source>
</evidence>
<dbReference type="PROSITE" id="PS50106">
    <property type="entry name" value="PDZ"/>
    <property type="match status" value="1"/>
</dbReference>
<keyword evidence="5" id="KW-1185">Reference proteome</keyword>
<feature type="domain" description="PDZ" evidence="3">
    <location>
        <begin position="4"/>
        <end position="39"/>
    </location>
</feature>
<gene>
    <name evidence="4" type="ORF">AB205_0117840</name>
</gene>
<name>A0A2G9SFE5_AQUCT</name>
<evidence type="ECO:0000256" key="1">
    <source>
        <dbReference type="SAM" id="Coils"/>
    </source>
</evidence>
<organism evidence="4 5">
    <name type="scientific">Aquarana catesbeiana</name>
    <name type="common">American bullfrog</name>
    <name type="synonym">Rana catesbeiana</name>
    <dbReference type="NCBI Taxonomy" id="8400"/>
    <lineage>
        <taxon>Eukaryota</taxon>
        <taxon>Metazoa</taxon>
        <taxon>Chordata</taxon>
        <taxon>Craniata</taxon>
        <taxon>Vertebrata</taxon>
        <taxon>Euteleostomi</taxon>
        <taxon>Amphibia</taxon>
        <taxon>Batrachia</taxon>
        <taxon>Anura</taxon>
        <taxon>Neobatrachia</taxon>
        <taxon>Ranoidea</taxon>
        <taxon>Ranidae</taxon>
        <taxon>Aquarana</taxon>
    </lineage>
</organism>
<proteinExistence type="predicted"/>
<dbReference type="InterPro" id="IPR051342">
    <property type="entry name" value="PDZ_scaffold"/>
</dbReference>